<dbReference type="InterPro" id="IPR036526">
    <property type="entry name" value="C-N_Hydrolase_sf"/>
</dbReference>
<comment type="caution">
    <text evidence="3">The sequence shown here is derived from an EMBL/GenBank/DDBJ whole genome shotgun (WGS) entry which is preliminary data.</text>
</comment>
<name>A0ABS9LE17_9MICC</name>
<evidence type="ECO:0000259" key="2">
    <source>
        <dbReference type="PROSITE" id="PS50263"/>
    </source>
</evidence>
<protein>
    <recommendedName>
        <fullName evidence="2">CN hydrolase domain-containing protein</fullName>
    </recommendedName>
</protein>
<feature type="domain" description="CN hydrolase" evidence="2">
    <location>
        <begin position="1"/>
        <end position="245"/>
    </location>
</feature>
<keyword evidence="1" id="KW-0378">Hydrolase</keyword>
<organism evidence="3 4">
    <name type="scientific">Arthrobacter hankyongi</name>
    <dbReference type="NCBI Taxonomy" id="2904801"/>
    <lineage>
        <taxon>Bacteria</taxon>
        <taxon>Bacillati</taxon>
        <taxon>Actinomycetota</taxon>
        <taxon>Actinomycetes</taxon>
        <taxon>Micrococcales</taxon>
        <taxon>Micrococcaceae</taxon>
        <taxon>Arthrobacter</taxon>
    </lineage>
</organism>
<dbReference type="PANTHER" id="PTHR43674:SF2">
    <property type="entry name" value="BETA-UREIDOPROPIONASE"/>
    <property type="match status" value="1"/>
</dbReference>
<dbReference type="PROSITE" id="PS50263">
    <property type="entry name" value="CN_HYDROLASE"/>
    <property type="match status" value="1"/>
</dbReference>
<dbReference type="Gene3D" id="3.60.110.10">
    <property type="entry name" value="Carbon-nitrogen hydrolase"/>
    <property type="match status" value="1"/>
</dbReference>
<dbReference type="Pfam" id="PF00795">
    <property type="entry name" value="CN_hydrolase"/>
    <property type="match status" value="1"/>
</dbReference>
<reference evidence="3" key="1">
    <citation type="submission" date="2022-01" db="EMBL/GenBank/DDBJ databases">
        <authorList>
            <person name="Jo J.-H."/>
            <person name="Im W.-T."/>
        </authorList>
    </citation>
    <scope>NUCLEOTIDE SEQUENCE</scope>
    <source>
        <strain evidence="3">I2-34</strain>
    </source>
</reference>
<dbReference type="EMBL" id="JAKLTQ010000037">
    <property type="protein sequence ID" value="MCG2624942.1"/>
    <property type="molecule type" value="Genomic_DNA"/>
</dbReference>
<sequence length="282" mass="30668">MKLAAVQLRVSEDRERTIGRAGELIDSAAGAGAEVVLLPEFFAIPFVQPEPDPEYVRFAEPLDGPSNRMAAGKSREHGITVVSSFFEGTAVPGVFHNTACTFVNGELVSTYRKSHLPFSNGFPEKFYFRPGSEGPGVVDANGLRVGTIICYERHFPELGRAVALQGGEVLCVPVASASAPMKELFQLELRAHAAFNQFFVICSNRVGLEGQKDYFGLSAVYGPDGSVLAQVADGEEGVAVAEADIEAMRASRMKRPFFRDRRPELYAPLTQQDPYSTEEDVA</sequence>
<evidence type="ECO:0000313" key="3">
    <source>
        <dbReference type="EMBL" id="MCG2624942.1"/>
    </source>
</evidence>
<dbReference type="RefSeq" id="WP_237827429.1">
    <property type="nucleotide sequence ID" value="NZ_JAKLTQ010000037.1"/>
</dbReference>
<accession>A0ABS9LE17</accession>
<dbReference type="PANTHER" id="PTHR43674">
    <property type="entry name" value="NITRILASE C965.09-RELATED"/>
    <property type="match status" value="1"/>
</dbReference>
<keyword evidence="4" id="KW-1185">Reference proteome</keyword>
<evidence type="ECO:0000256" key="1">
    <source>
        <dbReference type="ARBA" id="ARBA00022801"/>
    </source>
</evidence>
<dbReference type="Proteomes" id="UP001165368">
    <property type="component" value="Unassembled WGS sequence"/>
</dbReference>
<gene>
    <name evidence="3" type="ORF">LVY72_23915</name>
</gene>
<dbReference type="SUPFAM" id="SSF56317">
    <property type="entry name" value="Carbon-nitrogen hydrolase"/>
    <property type="match status" value="1"/>
</dbReference>
<evidence type="ECO:0000313" key="4">
    <source>
        <dbReference type="Proteomes" id="UP001165368"/>
    </source>
</evidence>
<dbReference type="InterPro" id="IPR050345">
    <property type="entry name" value="Aliph_Amidase/BUP"/>
</dbReference>
<proteinExistence type="predicted"/>
<dbReference type="InterPro" id="IPR003010">
    <property type="entry name" value="C-N_Hydrolase"/>
</dbReference>